<name>G5ACQ9_PHYSP</name>
<dbReference type="SMR" id="G5ACQ9"/>
<keyword evidence="2" id="KW-0472">Membrane</keyword>
<dbReference type="RefSeq" id="XP_009537897.1">
    <property type="nucleotide sequence ID" value="XM_009539602.1"/>
</dbReference>
<organism evidence="3 4">
    <name type="scientific">Phytophthora sojae (strain P6497)</name>
    <name type="common">Soybean stem and root rot agent</name>
    <name type="synonym">Phytophthora megasperma f. sp. glycines</name>
    <dbReference type="NCBI Taxonomy" id="1094619"/>
    <lineage>
        <taxon>Eukaryota</taxon>
        <taxon>Sar</taxon>
        <taxon>Stramenopiles</taxon>
        <taxon>Oomycota</taxon>
        <taxon>Peronosporomycetes</taxon>
        <taxon>Peronosporales</taxon>
        <taxon>Peronosporaceae</taxon>
        <taxon>Phytophthora</taxon>
    </lineage>
</organism>
<dbReference type="GeneID" id="20648061"/>
<keyword evidence="2" id="KW-1133">Transmembrane helix</keyword>
<proteinExistence type="predicted"/>
<dbReference type="Proteomes" id="UP000002640">
    <property type="component" value="Unassembled WGS sequence"/>
</dbReference>
<keyword evidence="2" id="KW-0812">Transmembrane</keyword>
<evidence type="ECO:0000256" key="1">
    <source>
        <dbReference type="SAM" id="MobiDB-lite"/>
    </source>
</evidence>
<gene>
    <name evidence="3" type="ORF">PHYSODRAFT_341311</name>
</gene>
<dbReference type="KEGG" id="psoj:PHYSODRAFT_341311"/>
<dbReference type="EMBL" id="JH159163">
    <property type="protein sequence ID" value="EGZ07133.1"/>
    <property type="molecule type" value="Genomic_DNA"/>
</dbReference>
<evidence type="ECO:0000256" key="2">
    <source>
        <dbReference type="SAM" id="Phobius"/>
    </source>
</evidence>
<sequence length="202" mass="22355">MSAFGPVVKVASGLVGMLASGFVVVMASGLMSMSAYGSMVKAAFRFGGTMNERAKHRSLEQPTEPKMLHAMAALTGMRSPSDQLCLQSEASDHQDSTPQSQEQNADYYHSEHQLVQRRRVMLQEELMVAGHPVLEVVQSALAHVETRAQQHAADMERRMERFMSSTCGTLADVETRLQNQLEDALRATQSVWGVYTRSLKRP</sequence>
<keyword evidence="4" id="KW-1185">Reference proteome</keyword>
<dbReference type="InParanoid" id="G5ACQ9"/>
<feature type="region of interest" description="Disordered" evidence="1">
    <location>
        <begin position="85"/>
        <end position="105"/>
    </location>
</feature>
<feature type="transmembrane region" description="Helical" evidence="2">
    <location>
        <begin position="12"/>
        <end position="36"/>
    </location>
</feature>
<protein>
    <submittedName>
        <fullName evidence="3">Uncharacterized protein</fullName>
    </submittedName>
</protein>
<reference evidence="3 4" key="1">
    <citation type="journal article" date="2006" name="Science">
        <title>Phytophthora genome sequences uncover evolutionary origins and mechanisms of pathogenesis.</title>
        <authorList>
            <person name="Tyler B.M."/>
            <person name="Tripathy S."/>
            <person name="Zhang X."/>
            <person name="Dehal P."/>
            <person name="Jiang R.H."/>
            <person name="Aerts A."/>
            <person name="Arredondo F.D."/>
            <person name="Baxter L."/>
            <person name="Bensasson D."/>
            <person name="Beynon J.L."/>
            <person name="Chapman J."/>
            <person name="Damasceno C.M."/>
            <person name="Dorrance A.E."/>
            <person name="Dou D."/>
            <person name="Dickerman A.W."/>
            <person name="Dubchak I.L."/>
            <person name="Garbelotto M."/>
            <person name="Gijzen M."/>
            <person name="Gordon S.G."/>
            <person name="Govers F."/>
            <person name="Grunwald N.J."/>
            <person name="Huang W."/>
            <person name="Ivors K.L."/>
            <person name="Jones R.W."/>
            <person name="Kamoun S."/>
            <person name="Krampis K."/>
            <person name="Lamour K.H."/>
            <person name="Lee M.K."/>
            <person name="McDonald W.H."/>
            <person name="Medina M."/>
            <person name="Meijer H.J."/>
            <person name="Nordberg E.K."/>
            <person name="Maclean D.J."/>
            <person name="Ospina-Giraldo M.D."/>
            <person name="Morris P.F."/>
            <person name="Phuntumart V."/>
            <person name="Putnam N.H."/>
            <person name="Rash S."/>
            <person name="Rose J.K."/>
            <person name="Sakihama Y."/>
            <person name="Salamov A.A."/>
            <person name="Savidor A."/>
            <person name="Scheuring C.F."/>
            <person name="Smith B.M."/>
            <person name="Sobral B.W."/>
            <person name="Terry A."/>
            <person name="Torto-Alalibo T.A."/>
            <person name="Win J."/>
            <person name="Xu Z."/>
            <person name="Zhang H."/>
            <person name="Grigoriev I.V."/>
            <person name="Rokhsar D.S."/>
            <person name="Boore J.L."/>
        </authorList>
    </citation>
    <scope>NUCLEOTIDE SEQUENCE [LARGE SCALE GENOMIC DNA]</scope>
    <source>
        <strain evidence="3 4">P6497</strain>
    </source>
</reference>
<accession>G5ACQ9</accession>
<dbReference type="AlphaFoldDB" id="G5ACQ9"/>
<evidence type="ECO:0000313" key="3">
    <source>
        <dbReference type="EMBL" id="EGZ07133.1"/>
    </source>
</evidence>
<evidence type="ECO:0000313" key="4">
    <source>
        <dbReference type="Proteomes" id="UP000002640"/>
    </source>
</evidence>